<dbReference type="InterPro" id="IPR036286">
    <property type="entry name" value="LexA/Signal_pep-like_sf"/>
</dbReference>
<dbReference type="SUPFAM" id="SSF51306">
    <property type="entry name" value="LexA/Signal peptidase"/>
    <property type="match status" value="1"/>
</dbReference>
<name>A0ABY3A0U1_9GAMM</name>
<dbReference type="SMART" id="SM00530">
    <property type="entry name" value="HTH_XRE"/>
    <property type="match status" value="1"/>
</dbReference>
<evidence type="ECO:0000313" key="3">
    <source>
        <dbReference type="Proteomes" id="UP000319715"/>
    </source>
</evidence>
<reference evidence="2 3" key="1">
    <citation type="submission" date="2019-06" db="EMBL/GenBank/DDBJ databases">
        <title>Pantoea dispersa Assembly.</title>
        <authorList>
            <person name="Wang J."/>
        </authorList>
    </citation>
    <scope>NUCLEOTIDE SEQUENCE [LARGE SCALE GENOMIC DNA]</scope>
    <source>
        <strain evidence="3">bio</strain>
    </source>
</reference>
<comment type="caution">
    <text evidence="2">The sequence shown here is derived from an EMBL/GenBank/DDBJ whole genome shotgun (WGS) entry which is preliminary data.</text>
</comment>
<dbReference type="InterPro" id="IPR010982">
    <property type="entry name" value="Lambda_DNA-bd_dom_sf"/>
</dbReference>
<dbReference type="PROSITE" id="PS50943">
    <property type="entry name" value="HTH_CROC1"/>
    <property type="match status" value="1"/>
</dbReference>
<dbReference type="EMBL" id="VICF01000002">
    <property type="protein sequence ID" value="TQC75557.1"/>
    <property type="molecule type" value="Genomic_DNA"/>
</dbReference>
<evidence type="ECO:0000259" key="1">
    <source>
        <dbReference type="PROSITE" id="PS50943"/>
    </source>
</evidence>
<dbReference type="SUPFAM" id="SSF47413">
    <property type="entry name" value="lambda repressor-like DNA-binding domains"/>
    <property type="match status" value="1"/>
</dbReference>
<dbReference type="Gene3D" id="2.10.109.10">
    <property type="entry name" value="Umud Fragment, subunit A"/>
    <property type="match status" value="1"/>
</dbReference>
<dbReference type="Gene3D" id="1.10.260.40">
    <property type="entry name" value="lambda repressor-like DNA-binding domains"/>
    <property type="match status" value="1"/>
</dbReference>
<accession>A0ABY3A0U1</accession>
<organism evidence="2 3">
    <name type="scientific">Pantoea dispersa</name>
    <dbReference type="NCBI Taxonomy" id="59814"/>
    <lineage>
        <taxon>Bacteria</taxon>
        <taxon>Pseudomonadati</taxon>
        <taxon>Pseudomonadota</taxon>
        <taxon>Gammaproteobacteria</taxon>
        <taxon>Enterobacterales</taxon>
        <taxon>Erwiniaceae</taxon>
        <taxon>Pantoea</taxon>
    </lineage>
</organism>
<keyword evidence="3" id="KW-1185">Reference proteome</keyword>
<proteinExistence type="predicted"/>
<feature type="domain" description="HTH cro/C1-type" evidence="1">
    <location>
        <begin position="14"/>
        <end position="68"/>
    </location>
</feature>
<protein>
    <submittedName>
        <fullName evidence="2">Helix-turn-helix domain-containing protein</fullName>
    </submittedName>
</protein>
<dbReference type="Pfam" id="PF01381">
    <property type="entry name" value="HTH_3"/>
    <property type="match status" value="1"/>
</dbReference>
<gene>
    <name evidence="2" type="ORF">FK492_06450</name>
</gene>
<dbReference type="Proteomes" id="UP000319715">
    <property type="component" value="Unassembled WGS sequence"/>
</dbReference>
<dbReference type="CDD" id="cd00093">
    <property type="entry name" value="HTH_XRE"/>
    <property type="match status" value="1"/>
</dbReference>
<sequence length="257" mass="28209">MKLYEIKGDFWKRLSSARAVNSLTQRELAEMAQVSQRQIAAYEAADSWPREAVLLRLASALGTTPEWLATGEGDGRIKARVSPADTVKKVPILRKNQISDWFLSIGNEKVAARVLPVSYPVSDLAFAIFNDDEAMASSDDDGYGFPIGCIVVFEPSIDVEDQDFVLAMMENGAVSFRQFFSGLRTSKLHALDSRYPDEEITSGELDSGEITLVSAIAMETRLPASSRAKVSGLAMQVAISADYDSPDAIYERSKKKP</sequence>
<dbReference type="RefSeq" id="WP_141495718.1">
    <property type="nucleotide sequence ID" value="NZ_VICF01000002.1"/>
</dbReference>
<evidence type="ECO:0000313" key="2">
    <source>
        <dbReference type="EMBL" id="TQC75557.1"/>
    </source>
</evidence>
<dbReference type="InterPro" id="IPR001387">
    <property type="entry name" value="Cro/C1-type_HTH"/>
</dbReference>